<dbReference type="PDB" id="5M3L">
    <property type="method" value="EM"/>
    <property type="resolution" value="3.80 A"/>
    <property type="chains" value="O=26-240"/>
</dbReference>
<dbReference type="EMDB" id="EMD-3434"/>
<keyword evidence="1 2" id="KW-1015">Disulfide bond</keyword>
<feature type="binding site" evidence="6">
    <location>
        <position position="102"/>
    </location>
    <ligand>
        <name>Ca(2+)</name>
        <dbReference type="ChEBI" id="CHEBI:29108"/>
    </ligand>
</feature>
<dbReference type="InterPro" id="IPR036153">
    <property type="entry name" value="Eryth_link_C_sf"/>
</dbReference>
<feature type="binding site" evidence="6">
    <location>
        <position position="112"/>
    </location>
    <ligand>
        <name>Ca(2+)</name>
        <dbReference type="ChEBI" id="CHEBI:29108"/>
    </ligand>
</feature>
<evidence type="ECO:0000256" key="3">
    <source>
        <dbReference type="SAM" id="SignalP"/>
    </source>
</evidence>
<sequence precursor="true">MKSLGLLLAALAVVVTLASADSPPAQSHDEIIDKLIERTNKITTSISHVESLLDDRLDPKRIRKAGSLRHRVEELEDPSCDEHEHQCGGDDPQCISKLFVCDGHNDCRNGEDEKDCTLPTKAGDKFIGDVVFDHCTKRRPEHMTLAFESSSIAAFFTPIADLHVHIEIESETDEDESEVSMPADGEYSFADHRLTIHPPEEDGLGLVGEFDGYNFDRFVGHIVHELSEEVCAEFIFHRKK</sequence>
<keyword evidence="3" id="KW-0732">Signal</keyword>
<evidence type="ECO:0007829" key="6">
    <source>
        <dbReference type="PDB" id="2GTL"/>
    </source>
</evidence>
<comment type="caution">
    <text evidence="2">Lacks conserved residue(s) required for the propagation of feature annotation.</text>
</comment>
<protein>
    <submittedName>
        <fullName evidence="5">Extracellular hemoglobin linker L3 subunit</fullName>
    </submittedName>
</protein>
<feature type="signal peptide" evidence="3">
    <location>
        <begin position="1"/>
        <end position="20"/>
    </location>
</feature>
<dbReference type="PROSITE" id="PS01209">
    <property type="entry name" value="LDLRA_1"/>
    <property type="match status" value="1"/>
</dbReference>
<evidence type="ECO:0007829" key="8">
    <source>
        <dbReference type="PDB" id="5M3L"/>
    </source>
</evidence>
<reference evidence="7" key="3">
    <citation type="submission" date="2014-04" db="PDB data bank">
        <title>Structural Basis for Cooperative Oxygen Binding and Bracelet-Assisted Assembly of Lumbricus Terrestris Hemoglobin.</title>
        <authorList>
            <person name="Chen W.T."/>
            <person name="Chen Y.C."/>
            <person name="Liou H.H."/>
            <person name="Chao C.Y."/>
        </authorList>
    </citation>
    <scope>STRUCTURE BY ELECTRON MICROSCOPY (8.10 ANGSTROMS)</scope>
</reference>
<dbReference type="PDBsum" id="4V93"/>
<dbReference type="CDD" id="cd11673">
    <property type="entry name" value="hemoglobin_linker_C"/>
    <property type="match status" value="1"/>
</dbReference>
<feature type="binding site" evidence="6">
    <location>
        <position position="99"/>
    </location>
    <ligand>
        <name>Ca(2+)</name>
        <dbReference type="ChEBI" id="CHEBI:29108"/>
    </ligand>
</feature>
<dbReference type="SUPFAM" id="SSF141480">
    <property type="entry name" value="Extracellular hemoglobin linker subunit, receptor domain"/>
    <property type="match status" value="1"/>
</dbReference>
<feature type="disulfide bond" evidence="6">
    <location>
        <begin position="135"/>
        <end position="231"/>
    </location>
</feature>
<organism evidence="5">
    <name type="scientific">Lumbricus terrestris</name>
    <name type="common">Common earthworm</name>
    <dbReference type="NCBI Taxonomy" id="6398"/>
    <lineage>
        <taxon>Eukaryota</taxon>
        <taxon>Metazoa</taxon>
        <taxon>Spiralia</taxon>
        <taxon>Lophotrochozoa</taxon>
        <taxon>Annelida</taxon>
        <taxon>Clitellata</taxon>
        <taxon>Oligochaeta</taxon>
        <taxon>Crassiclitellata</taxon>
        <taxon>Lumbricina</taxon>
        <taxon>Lumbricidae</taxon>
        <taxon>Lumbricinae</taxon>
        <taxon>Lumbricus</taxon>
    </lineage>
</organism>
<dbReference type="EvolutionaryTrace" id="Q2I742"/>
<dbReference type="Gene3D" id="6.10.250.1540">
    <property type="match status" value="1"/>
</dbReference>
<feature type="disulfide bond" evidence="6">
    <location>
        <begin position="80"/>
        <end position="94"/>
    </location>
</feature>
<dbReference type="AlphaFoldDB" id="Q2I742"/>
<reference evidence="6" key="2">
    <citation type="journal article" date="2006" name="Structure">
        <title>Lumbricus erythrocruorin at 3.5 A resolution: architecture of a megadalton respiratory complex.</title>
        <authorList>
            <person name="Royer W.E."/>
            <person name="Sharma H."/>
            <person name="Strand K."/>
            <person name="Knapp J.E."/>
            <person name="Bhyravbhatla B."/>
        </authorList>
    </citation>
    <scope>X-RAY CRYSTALLOGRAPHY (3.50 ANGSTROMS) OF 26-240 IN COMPLEX WITH CA(2+)</scope>
    <scope>DISULFIDE BONDS</scope>
</reference>
<dbReference type="Pfam" id="PF16915">
    <property type="entry name" value="Eryth_link_C"/>
    <property type="match status" value="1"/>
</dbReference>
<accession>Q2I742</accession>
<feature type="chain" id="PRO_5004209990" evidence="3">
    <location>
        <begin position="21"/>
        <end position="240"/>
    </location>
</feature>
<keyword evidence="6" id="KW-0106">Calcium</keyword>
<evidence type="ECO:0000313" key="5">
    <source>
        <dbReference type="EMBL" id="ABB71123.1"/>
    </source>
</evidence>
<feature type="disulfide bond" evidence="6">
    <location>
        <begin position="87"/>
        <end position="107"/>
    </location>
</feature>
<dbReference type="InterPro" id="IPR036055">
    <property type="entry name" value="LDL_receptor-like_sf"/>
</dbReference>
<dbReference type="Pfam" id="PF00057">
    <property type="entry name" value="Ldl_recept_a"/>
    <property type="match status" value="1"/>
</dbReference>
<feature type="binding site" evidence="6">
    <location>
        <position position="106"/>
    </location>
    <ligand>
        <name>Ca(2+)</name>
        <dbReference type="ChEBI" id="CHEBI:29108"/>
    </ligand>
</feature>
<dbReference type="GO" id="GO:0046872">
    <property type="term" value="F:metal ion binding"/>
    <property type="evidence" value="ECO:0007669"/>
    <property type="project" value="UniProtKB-KW"/>
</dbReference>
<dbReference type="InterPro" id="IPR002172">
    <property type="entry name" value="LDrepeatLR_classA_rpt"/>
</dbReference>
<proteinExistence type="evidence at protein level"/>
<feature type="binding site" evidence="6">
    <location>
        <position position="113"/>
    </location>
    <ligand>
        <name>Ca(2+)</name>
        <dbReference type="ChEBI" id="CHEBI:29108"/>
    </ligand>
</feature>
<dbReference type="SUPFAM" id="SSF57424">
    <property type="entry name" value="LDL receptor-like module"/>
    <property type="match status" value="1"/>
</dbReference>
<dbReference type="EMBL" id="DQ234598">
    <property type="protein sequence ID" value="ABB71123.1"/>
    <property type="molecule type" value="mRNA"/>
</dbReference>
<dbReference type="SMR" id="Q2I742"/>
<dbReference type="PDB" id="2GTL">
    <property type="method" value="X-ray"/>
    <property type="resolution" value="3.50 A"/>
    <property type="chains" value="O=26-240"/>
</dbReference>
<evidence type="ECO:0000259" key="4">
    <source>
        <dbReference type="Pfam" id="PF16915"/>
    </source>
</evidence>
<dbReference type="InterPro" id="IPR037246">
    <property type="entry name" value="Extrac_hemoglob_link_heterodim"/>
</dbReference>
<dbReference type="PDBsum" id="5M3L"/>
<dbReference type="CDD" id="cd00112">
    <property type="entry name" value="LDLa"/>
    <property type="match status" value="1"/>
</dbReference>
<feature type="domain" description="Annelid erythrocruorin linker subunit C-terminal" evidence="4">
    <location>
        <begin position="119"/>
        <end position="239"/>
    </location>
</feature>
<keyword evidence="6" id="KW-0479">Metal-binding</keyword>
<evidence type="ECO:0000256" key="1">
    <source>
        <dbReference type="ARBA" id="ARBA00023157"/>
    </source>
</evidence>
<dbReference type="InterPro" id="IPR031639">
    <property type="entry name" value="Eryth_link_C"/>
</dbReference>
<feature type="disulfide bond" evidence="2 6">
    <location>
        <begin position="101"/>
        <end position="116"/>
    </location>
</feature>
<dbReference type="PDB" id="4V93">
    <property type="method" value="EM"/>
    <property type="resolution" value="8.10 A"/>
    <property type="chains" value="C2/C7/CE/CJ/CO/CT/CY/Cd/Ci/Cn/Cs/Cx=1-240"/>
</dbReference>
<dbReference type="DIP" id="DIP-29128N"/>
<dbReference type="Gene3D" id="2.40.128.620">
    <property type="match status" value="1"/>
</dbReference>
<keyword evidence="6 7" id="KW-0002">3D-structure</keyword>
<dbReference type="SMART" id="SM00192">
    <property type="entry name" value="LDLa"/>
    <property type="match status" value="1"/>
</dbReference>
<reference evidence="8" key="4">
    <citation type="journal article" date="2017" name="IUCrJ">
        <title>Single-particle cryo-EM using alignment by classification (ABC): the structure of &lt;i&gt;Lumbricus terrestris&lt;/i&gt; haemoglobin.</title>
        <authorList>
            <person name="Afanasyev P."/>
            <person name="Seer-Linnemayr C."/>
            <person name="Ravelli R.B.G."/>
            <person name="Matadeen R."/>
            <person name="De Carlo S."/>
            <person name="Alewijnse B."/>
            <person name="Portugal R.V."/>
            <person name="Pannu N.S."/>
            <person name="Schatz M."/>
            <person name="van Heel M."/>
        </authorList>
    </citation>
    <scope>STRUCTURE BY ELECTRON MICROSCOPY (3.80 ANGSTROMS) OF 26-240</scope>
</reference>
<dbReference type="PROSITE" id="PS50068">
    <property type="entry name" value="LDLRA_2"/>
    <property type="match status" value="1"/>
</dbReference>
<reference evidence="5" key="1">
    <citation type="submission" date="2005-10" db="EMBL/GenBank/DDBJ databases">
        <title>The Linker Chains of the Gigantic Hemoglobin of the Earthworm Lumbricus terrestris: Primary Structures of Linkers L2, L3 and L4 and Analysis of the Connectivity of the Disulfide Bonds in Linker L1.</title>
        <authorList>
            <person name="Kao W.-Y."/>
            <person name="Qin J."/>
            <person name="Fushitani K."/>
            <person name="Smith S.S."/>
            <person name="Gorr T.A."/>
            <person name="Riggs C.K."/>
            <person name="Knapp J.E."/>
            <person name="Chait B.T."/>
            <person name="Riggs A.F."/>
        </authorList>
    </citation>
    <scope>NUCLEOTIDE SEQUENCE</scope>
</reference>
<evidence type="ECO:0000256" key="2">
    <source>
        <dbReference type="PROSITE-ProRule" id="PRU00124"/>
    </source>
</evidence>
<evidence type="ECO:0007829" key="7">
    <source>
        <dbReference type="PDB" id="4V93"/>
    </source>
</evidence>
<feature type="binding site" evidence="6">
    <location>
        <position position="104"/>
    </location>
    <ligand>
        <name>Ca(2+)</name>
        <dbReference type="ChEBI" id="CHEBI:29108"/>
    </ligand>
</feature>
<dbReference type="PDBsum" id="2GTL"/>
<dbReference type="InterPro" id="IPR023415">
    <property type="entry name" value="LDLR_class-A_CS"/>
</dbReference>
<dbReference type="IntAct" id="Q2I742">
    <property type="interactions" value="1"/>
</dbReference>
<name>Q2I742_LUMTE</name>
<dbReference type="SUPFAM" id="SSF144276">
    <property type="entry name" value="Heterotrimerisation domain of extracellular hemoglobin linker subunits"/>
    <property type="match status" value="1"/>
</dbReference>